<name>A0ABT1WZF7_9PROT</name>
<comment type="similarity">
    <text evidence="2">Belongs to the CPA3 antiporters (TC 2.A.63) subunit B family.</text>
</comment>
<feature type="transmembrane region" description="Helical" evidence="7">
    <location>
        <begin position="216"/>
        <end position="238"/>
    </location>
</feature>
<protein>
    <submittedName>
        <fullName evidence="10">Sodium:proton antiporter</fullName>
    </submittedName>
</protein>
<keyword evidence="5 7" id="KW-1133">Transmembrane helix</keyword>
<keyword evidence="8" id="KW-0732">Signal</keyword>
<evidence type="ECO:0000256" key="1">
    <source>
        <dbReference type="ARBA" id="ARBA00004651"/>
    </source>
</evidence>
<evidence type="ECO:0000256" key="3">
    <source>
        <dbReference type="ARBA" id="ARBA00022475"/>
    </source>
</evidence>
<evidence type="ECO:0000313" key="10">
    <source>
        <dbReference type="EMBL" id="MCR0981236.1"/>
    </source>
</evidence>
<reference evidence="10 11" key="1">
    <citation type="submission" date="2022-06" db="EMBL/GenBank/DDBJ databases">
        <title>Roseomonas CN29.</title>
        <authorList>
            <person name="Cheng Y."/>
            <person name="He X."/>
        </authorList>
    </citation>
    <scope>NUCLEOTIDE SEQUENCE [LARGE SCALE GENOMIC DNA]</scope>
    <source>
        <strain evidence="10 11">CN29</strain>
    </source>
</reference>
<comment type="caution">
    <text evidence="10">The sequence shown here is derived from an EMBL/GenBank/DDBJ whole genome shotgun (WGS) entry which is preliminary data.</text>
</comment>
<proteinExistence type="inferred from homology"/>
<gene>
    <name evidence="10" type="ORF">NRP21_04135</name>
</gene>
<evidence type="ECO:0000256" key="2">
    <source>
        <dbReference type="ARBA" id="ARBA00009425"/>
    </source>
</evidence>
<feature type="signal peptide" evidence="8">
    <location>
        <begin position="1"/>
        <end position="23"/>
    </location>
</feature>
<dbReference type="PANTHER" id="PTHR33932">
    <property type="entry name" value="NA(+)/H(+) ANTIPORTER SUBUNIT B"/>
    <property type="match status" value="1"/>
</dbReference>
<evidence type="ECO:0000256" key="5">
    <source>
        <dbReference type="ARBA" id="ARBA00022989"/>
    </source>
</evidence>
<dbReference type="InterPro" id="IPR050622">
    <property type="entry name" value="CPA3_antiporter_subunitB"/>
</dbReference>
<evidence type="ECO:0000259" key="9">
    <source>
        <dbReference type="Pfam" id="PF04039"/>
    </source>
</evidence>
<dbReference type="Pfam" id="PF04039">
    <property type="entry name" value="MnhB"/>
    <property type="match status" value="1"/>
</dbReference>
<sequence length="253" mass="26137">MSPRARGILATLAALALAPGALAVLRAMPAFGDHPLPYGDAVNRIAPAERIVSNMVTAVNFDLRGFDTLGEEVMLLAAVVGTVVVLRGSRGEGVGDRPATCGDRPIPPRSEAVVLLCRIIAPLTLLYGLYVVLHAQLTPGGGFQGGAIIGSGLLLVWVGEGYNAWRRLVPGVVLHALEGGGAGLYALMGFGAMLTGAAFLTNVLPLGEWGSILSGGVIPVVNFGVGLAVSGAFGMLFLEFLEETREPKDGEEP</sequence>
<feature type="domain" description="Na+/H+ antiporter MnhB subunit-related protein" evidence="9">
    <location>
        <begin position="115"/>
        <end position="233"/>
    </location>
</feature>
<dbReference type="Proteomes" id="UP001524642">
    <property type="component" value="Unassembled WGS sequence"/>
</dbReference>
<keyword evidence="4 7" id="KW-0812">Transmembrane</keyword>
<dbReference type="PANTHER" id="PTHR33932:SF4">
    <property type="entry name" value="NA(+)_H(+) ANTIPORTER SUBUNIT B"/>
    <property type="match status" value="1"/>
</dbReference>
<evidence type="ECO:0000256" key="6">
    <source>
        <dbReference type="ARBA" id="ARBA00023136"/>
    </source>
</evidence>
<dbReference type="InterPro" id="IPR007182">
    <property type="entry name" value="MnhB"/>
</dbReference>
<feature type="chain" id="PRO_5047332747" evidence="8">
    <location>
        <begin position="24"/>
        <end position="253"/>
    </location>
</feature>
<evidence type="ECO:0000313" key="11">
    <source>
        <dbReference type="Proteomes" id="UP001524642"/>
    </source>
</evidence>
<keyword evidence="6 7" id="KW-0472">Membrane</keyword>
<evidence type="ECO:0000256" key="4">
    <source>
        <dbReference type="ARBA" id="ARBA00022692"/>
    </source>
</evidence>
<feature type="transmembrane region" description="Helical" evidence="7">
    <location>
        <begin position="183"/>
        <end position="204"/>
    </location>
</feature>
<keyword evidence="3" id="KW-1003">Cell membrane</keyword>
<feature type="transmembrane region" description="Helical" evidence="7">
    <location>
        <begin position="73"/>
        <end position="89"/>
    </location>
</feature>
<dbReference type="RefSeq" id="WP_257714913.1">
    <property type="nucleotide sequence ID" value="NZ_JANJOU010000002.1"/>
</dbReference>
<organism evidence="10 11">
    <name type="scientific">Roseomonas populi</name>
    <dbReference type="NCBI Taxonomy" id="3121582"/>
    <lineage>
        <taxon>Bacteria</taxon>
        <taxon>Pseudomonadati</taxon>
        <taxon>Pseudomonadota</taxon>
        <taxon>Alphaproteobacteria</taxon>
        <taxon>Acetobacterales</taxon>
        <taxon>Roseomonadaceae</taxon>
        <taxon>Roseomonas</taxon>
    </lineage>
</organism>
<evidence type="ECO:0000256" key="8">
    <source>
        <dbReference type="SAM" id="SignalP"/>
    </source>
</evidence>
<feature type="transmembrane region" description="Helical" evidence="7">
    <location>
        <begin position="110"/>
        <end position="130"/>
    </location>
</feature>
<dbReference type="EMBL" id="JANJOU010000002">
    <property type="protein sequence ID" value="MCR0981236.1"/>
    <property type="molecule type" value="Genomic_DNA"/>
</dbReference>
<feature type="transmembrane region" description="Helical" evidence="7">
    <location>
        <begin position="142"/>
        <end position="162"/>
    </location>
</feature>
<keyword evidence="11" id="KW-1185">Reference proteome</keyword>
<accession>A0ABT1WZF7</accession>
<comment type="subcellular location">
    <subcellularLocation>
        <location evidence="1">Cell membrane</location>
        <topology evidence="1">Multi-pass membrane protein</topology>
    </subcellularLocation>
</comment>
<evidence type="ECO:0000256" key="7">
    <source>
        <dbReference type="SAM" id="Phobius"/>
    </source>
</evidence>